<dbReference type="CDD" id="cd08950">
    <property type="entry name" value="KR_fFAS_SDR_c_like"/>
    <property type="match status" value="1"/>
</dbReference>
<evidence type="ECO:0000256" key="4">
    <source>
        <dbReference type="ARBA" id="ARBA00022553"/>
    </source>
</evidence>
<dbReference type="Gene3D" id="6.10.140.1410">
    <property type="match status" value="1"/>
</dbReference>
<dbReference type="InterPro" id="IPR018201">
    <property type="entry name" value="Ketoacyl_synth_AS"/>
</dbReference>
<dbReference type="GO" id="GO:0008897">
    <property type="term" value="F:holo-[acyl-carrier-protein] synthase activity"/>
    <property type="evidence" value="ECO:0007669"/>
    <property type="project" value="InterPro"/>
</dbReference>
<accession>A0A014N632</accession>
<gene>
    <name evidence="11" type="ORF">X797_011787</name>
</gene>
<keyword evidence="5 6" id="KW-0808">Transferase</keyword>
<dbReference type="PIRSF" id="PIRSF000454">
    <property type="entry name" value="FAS_yeast_alpha"/>
    <property type="match status" value="1"/>
</dbReference>
<dbReference type="PANTHER" id="PTHR10982:SF21">
    <property type="entry name" value="FATTY ACID SYNTHASE SUBUNIT BETA"/>
    <property type="match status" value="1"/>
</dbReference>
<evidence type="ECO:0000256" key="3">
    <source>
        <dbReference type="ARBA" id="ARBA00022450"/>
    </source>
</evidence>
<reference evidence="11 12" key="1">
    <citation type="submission" date="2014-02" db="EMBL/GenBank/DDBJ databases">
        <title>The genome sequence of the entomopathogenic fungus Metarhizium robertsii ARSEF 2575.</title>
        <authorList>
            <person name="Giuliano Garisto Donzelli B."/>
            <person name="Roe B.A."/>
            <person name="Macmil S.L."/>
            <person name="Krasnoff S.B."/>
            <person name="Gibson D.M."/>
        </authorList>
    </citation>
    <scope>NUCLEOTIDE SEQUENCE [LARGE SCALE GENOMIC DNA]</scope>
    <source>
        <strain evidence="11 12">ARSEF 2575</strain>
    </source>
</reference>
<evidence type="ECO:0000256" key="5">
    <source>
        <dbReference type="ARBA" id="ARBA00022679"/>
    </source>
</evidence>
<dbReference type="Pfam" id="PF02801">
    <property type="entry name" value="Ketoacyl-synt_C"/>
    <property type="match status" value="1"/>
</dbReference>
<dbReference type="InterPro" id="IPR014031">
    <property type="entry name" value="Ketoacyl_synth_C"/>
</dbReference>
<dbReference type="InterPro" id="IPR014030">
    <property type="entry name" value="Ketoacyl_synth_N"/>
</dbReference>
<dbReference type="InterPro" id="IPR040899">
    <property type="entry name" value="Fas_alpha_ACP"/>
</dbReference>
<dbReference type="PANTHER" id="PTHR10982">
    <property type="entry name" value="MALONYL COA-ACYL CARRIER PROTEIN TRANSACYLASE"/>
    <property type="match status" value="1"/>
</dbReference>
<dbReference type="HOGENOM" id="CLU_000114_0_0_1"/>
<evidence type="ECO:0000256" key="6">
    <source>
        <dbReference type="PIRNR" id="PIRNR000454"/>
    </source>
</evidence>
<dbReference type="Proteomes" id="UP000030151">
    <property type="component" value="Unassembled WGS sequence"/>
</dbReference>
<dbReference type="GO" id="GO:0005835">
    <property type="term" value="C:fatty acid synthase complex"/>
    <property type="evidence" value="ECO:0007669"/>
    <property type="project" value="InterPro"/>
</dbReference>
<dbReference type="InterPro" id="IPR036291">
    <property type="entry name" value="NAD(P)-bd_dom_sf"/>
</dbReference>
<dbReference type="SUPFAM" id="SSF52151">
    <property type="entry name" value="FabD/lysophospholipase-like"/>
    <property type="match status" value="1"/>
</dbReference>
<keyword evidence="3 6" id="KW-0596">Phosphopantetheine</keyword>
<dbReference type="InterPro" id="IPR026025">
    <property type="entry name" value="FAS_alpha_yeast"/>
</dbReference>
<feature type="domain" description="Ketosynthase family 3 (KS3)" evidence="10">
    <location>
        <begin position="1022"/>
        <end position="1579"/>
    </location>
</feature>
<organism evidence="11 12">
    <name type="scientific">Metarhizium robertsii</name>
    <dbReference type="NCBI Taxonomy" id="568076"/>
    <lineage>
        <taxon>Eukaryota</taxon>
        <taxon>Fungi</taxon>
        <taxon>Dikarya</taxon>
        <taxon>Ascomycota</taxon>
        <taxon>Pezizomycotina</taxon>
        <taxon>Sordariomycetes</taxon>
        <taxon>Hypocreomycetidae</taxon>
        <taxon>Hypocreales</taxon>
        <taxon>Clavicipitaceae</taxon>
        <taxon>Metarhizium</taxon>
    </lineage>
</organism>
<feature type="region of interest" description="Disordered" evidence="9">
    <location>
        <begin position="95"/>
        <end position="148"/>
    </location>
</feature>
<dbReference type="OrthoDB" id="4251012at2759"/>
<dbReference type="PROSITE" id="PS00606">
    <property type="entry name" value="KS3_1"/>
    <property type="match status" value="1"/>
</dbReference>
<dbReference type="InterPro" id="IPR016039">
    <property type="entry name" value="Thiolase-like"/>
</dbReference>
<dbReference type="PROSITE" id="PS52004">
    <property type="entry name" value="KS3_2"/>
    <property type="match status" value="1"/>
</dbReference>
<dbReference type="SUPFAM" id="SSF53901">
    <property type="entry name" value="Thiolase-like"/>
    <property type="match status" value="2"/>
</dbReference>
<dbReference type="Gene3D" id="3.90.25.70">
    <property type="match status" value="1"/>
</dbReference>
<sequence>MTPETEEDLAYTLLIELLAHQFAYPVRWTETQEHILRNIGADRVIEVGPSNILINMMNRTWESYMQAEDVACSRTRKFLGPQGSSDDIYYRVGPEEKTESTTQSKPAEQKSRGHEPCPSKPRPASSPSATIAPVTTPTQLSQPAEKLADTAVPASMQITCIIANKLKRELEGISPEKTISNLVGGRSTLSNEIVGELDAEFPGILPDRPEEIPLKELAETLQAGSSGRLGKSTSSLVAKAISSKFPGDYSQSNVGRYLGDRWGLGVMRQEAALLMLVAKQPVSRLPTADAAEKLLGEVAAGYFAQQSLALPVATGGGGDAAHSGDPKALQMVNEKASTLLKTISEAIQAHLAGDNPLSLAHTANDTNYEAKTLSPAEELDMWLAEHGDDYAHGMMPKFDAKKARVYDSYWNWTIQDIVRFIILCKDAKASDAQTEMAELSMSISNRACHRSISWLQYLKRQAEDEAGIGSKWLASILALLSEQCNQAKNKDPVFTDIMSSMAPVTKIDPSGKITVSEVPRKEFGRKGLYPADALVKGMGPNTEFTVATFRNSQTSHSPTLSLVYQHDLQIGRECGFTFAGKNVLLTGAGKNSIGFHILRCLLAGGARVTVTCSSFSTKAAQMYQSEYAKFGARNSVLRIVPFNQGSNQDVHNLIRWMYGDDETWDLDCIVPFAAVSENGRDLENIDSKAELCHRLMLTNLLRMLGAVARAKRERGIETRPATVVLPLSPNHGLMGSDGLYSESKRSLEALLGRWTSESWATYLSLVGVIIGWTRGTGLMDDNDSVAQAVEAMGIRTFSAPEMAANIATLVGGRINAVCQLGPLVVDLGGGLGKVHGFKEKLAACRQAIRNEADIRRAIASELERERRVISGPQQHDVSLVSPALSALSARANIKLPIPELPNYDTELAPLADSLQGMVELDRVVVITGFSELGPYGNSRTRWEMETTGDFTMESCIEMAWMMGLVRFDRNNKNGPGWVDVKSGAAVEEADIYNKYMPRILEHTGLRVIEPDICDNSYNPESKDGVQEIVLQRDLPAFEATEEMADSLRRKHGSKAMTWRNKHGVLHVQLKAGAVVIIPRATRFNRTVAGQIPTGWSAKHYGISDDIIEQVDPVTLFALVCTVEAFLSSGVVDPYEWYKYIHVSELGNCLGSSMGGLSSLRKMHRDRFLDKDVKPDVLQETFVNTTGAWINMLLTSSAGPIRTPVGACATALESLDAACDLITLGKAKIVLAGGVEDFVEDVSYEFGSMKATCDTHAEFAAGRSPREMSRPTASSRAGFVEAQGAGVQVLCSASLALKMGLPIHGVIAYTNMSADKVGRSVPAPGKGVLTNAREARPAVHDISSPSLPLLDIKHRRKAMARRMKQIDDFVRDNLEDLDDRVATMKAMKATEGETLSDESIELYRREYIASVGEDAAAQRAEAAFALGNQFWRSDRQQRISPIKGSLATWGLTIDDISVVSLHGTSTMKNDLNEPLVIQQQMKHLGRQDGNLVPCVCQKWLTGHSKGAAGAWMVNGALQMMNSGVIPGNRNADNVDEQLRQHEHLYFPNTTLHIGSYGAVKACSVTSFGFGQKGSQAILVHPRYLFATISKGDYNEYSRTREQRCRRASQAYANGLVNEDMVSARIKVDPPYSKDGEMEALLDPFLRYQIKA</sequence>
<dbReference type="GO" id="GO:0044550">
    <property type="term" value="P:secondary metabolite biosynthetic process"/>
    <property type="evidence" value="ECO:0007669"/>
    <property type="project" value="UniProtKB-ARBA"/>
</dbReference>
<dbReference type="InterPro" id="IPR016035">
    <property type="entry name" value="Acyl_Trfase/lysoPLipase"/>
</dbReference>
<evidence type="ECO:0000313" key="12">
    <source>
        <dbReference type="Proteomes" id="UP000030151"/>
    </source>
</evidence>
<dbReference type="Pfam" id="PF00109">
    <property type="entry name" value="ketoacyl-synt"/>
    <property type="match status" value="1"/>
</dbReference>
<evidence type="ECO:0000256" key="1">
    <source>
        <dbReference type="ARBA" id="ARBA00007485"/>
    </source>
</evidence>
<dbReference type="SUPFAM" id="SSF51735">
    <property type="entry name" value="NAD(P)-binding Rossmann-fold domains"/>
    <property type="match status" value="1"/>
</dbReference>
<evidence type="ECO:0000259" key="10">
    <source>
        <dbReference type="PROSITE" id="PS52004"/>
    </source>
</evidence>
<dbReference type="FunFam" id="3.90.25.70:FF:000001">
    <property type="entry name" value="Fatty acid synthase subunit alpha"/>
    <property type="match status" value="1"/>
</dbReference>
<evidence type="ECO:0000256" key="2">
    <source>
        <dbReference type="ARBA" id="ARBA00013191"/>
    </source>
</evidence>
<dbReference type="Gene3D" id="3.40.47.10">
    <property type="match status" value="1"/>
</dbReference>
<feature type="modified residue" description="O-(pantetheine 4'-phosphoryl)serine" evidence="8">
    <location>
        <position position="187"/>
    </location>
</feature>
<dbReference type="CDD" id="cd00828">
    <property type="entry name" value="elong_cond_enzymes"/>
    <property type="match status" value="1"/>
</dbReference>
<keyword evidence="4" id="KW-0597">Phosphoprotein</keyword>
<evidence type="ECO:0000256" key="8">
    <source>
        <dbReference type="PIRSR" id="PIRSR000454-4"/>
    </source>
</evidence>
<evidence type="ECO:0000313" key="11">
    <source>
        <dbReference type="EMBL" id="EXU95143.1"/>
    </source>
</evidence>
<dbReference type="InterPro" id="IPR047224">
    <property type="entry name" value="FAS_alpha_su_C"/>
</dbReference>
<feature type="active site" description="For beta-ketoacyl synthase activity" evidence="7">
    <location>
        <position position="1207"/>
    </location>
</feature>
<proteinExistence type="inferred from homology"/>
<evidence type="ECO:0000256" key="9">
    <source>
        <dbReference type="SAM" id="MobiDB-lite"/>
    </source>
</evidence>
<dbReference type="eggNOG" id="ENOG502QQJX">
    <property type="taxonomic scope" value="Eukaryota"/>
</dbReference>
<dbReference type="Pfam" id="PF18325">
    <property type="entry name" value="Fas_alpha_ACP"/>
    <property type="match status" value="1"/>
</dbReference>
<dbReference type="GO" id="GO:0004316">
    <property type="term" value="F:3-oxoacyl-[acyl-carrier-protein] reductase (NADPH) activity"/>
    <property type="evidence" value="ECO:0007669"/>
    <property type="project" value="InterPro"/>
</dbReference>
<dbReference type="Pfam" id="PF18314">
    <property type="entry name" value="FAS_I_H"/>
    <property type="match status" value="1"/>
</dbReference>
<feature type="compositionally biased region" description="Polar residues" evidence="9">
    <location>
        <begin position="133"/>
        <end position="142"/>
    </location>
</feature>
<protein>
    <recommendedName>
        <fullName evidence="2">beta-ketoacyl-[acyl-carrier-protein] synthase I</fullName>
        <ecNumber evidence="2">2.3.1.41</ecNumber>
    </recommendedName>
</protein>
<dbReference type="Gene3D" id="3.30.70.2490">
    <property type="match status" value="1"/>
</dbReference>
<dbReference type="GO" id="GO:0004315">
    <property type="term" value="F:3-oxoacyl-[acyl-carrier-protein] synthase activity"/>
    <property type="evidence" value="ECO:0007669"/>
    <property type="project" value="UniProtKB-EC"/>
</dbReference>
<dbReference type="InterPro" id="IPR050830">
    <property type="entry name" value="Fungal_FAS"/>
</dbReference>
<dbReference type="InterPro" id="IPR041550">
    <property type="entry name" value="FASI_helical"/>
</dbReference>
<dbReference type="Gene3D" id="3.40.50.720">
    <property type="entry name" value="NAD(P)-binding Rossmann-like Domain"/>
    <property type="match status" value="2"/>
</dbReference>
<comment type="caution">
    <text evidence="11">The sequence shown here is derived from an EMBL/GenBank/DDBJ whole genome shotgun (WGS) entry which is preliminary data.</text>
</comment>
<dbReference type="InterPro" id="IPR020841">
    <property type="entry name" value="PKS_Beta-ketoAc_synthase_dom"/>
</dbReference>
<dbReference type="EC" id="2.3.1.41" evidence="2"/>
<feature type="compositionally biased region" description="Basic and acidic residues" evidence="9">
    <location>
        <begin position="107"/>
        <end position="117"/>
    </location>
</feature>
<evidence type="ECO:0000256" key="7">
    <source>
        <dbReference type="PIRSR" id="PIRSR000454-1"/>
    </source>
</evidence>
<dbReference type="EMBL" id="JELW01000099">
    <property type="protein sequence ID" value="EXU95143.1"/>
    <property type="molecule type" value="Genomic_DNA"/>
</dbReference>
<dbReference type="GO" id="GO:0004312">
    <property type="term" value="F:fatty acid synthase activity"/>
    <property type="evidence" value="ECO:0007669"/>
    <property type="project" value="InterPro"/>
</dbReference>
<comment type="similarity">
    <text evidence="1 6">Belongs to the thiolase-like superfamily. Fungal fatty acid synthetase subunit alpha family.</text>
</comment>
<dbReference type="GO" id="GO:0042759">
    <property type="term" value="P:long-chain fatty acid biosynthetic process"/>
    <property type="evidence" value="ECO:0007669"/>
    <property type="project" value="UniProtKB-UniRule"/>
</dbReference>
<name>A0A014N632_9HYPO</name>